<keyword evidence="4" id="KW-0378">Hydrolase</keyword>
<sequence>MSPSRRFRPALVWNAALATSLLAATAAGDSLSVSARPQGVERPVDDAENAMPDVRADGPAASRDTESRRDPAGTSPNSLAPGASPNAALAEAVAPLEADGATRLSVSVLCLNSGASAGYGEARFDTASIVKVDILAALLLLAQDEGRQLTALERARAQVMIEQSDNAAADALWVTIGGAAGLDAANARLGLTATTAGGGGHWGLTQTTSADQIALLRAIYGTGSPLSAASRAYIQELMAGVVPGQRWGISAAADEGFELKNGWLPRSHTGLWDVNSIGRITSGGEEYLVAVVSDGHVTHAAGITAVETAAMAAVEALAAVSTAEDAPPPGV</sequence>
<reference evidence="5" key="1">
    <citation type="submission" date="2023-07" db="EMBL/GenBank/DDBJ databases">
        <title>30 novel species of actinomycetes from the DSMZ collection.</title>
        <authorList>
            <person name="Nouioui I."/>
        </authorList>
    </citation>
    <scope>NUCLEOTIDE SEQUENCE [LARGE SCALE GENOMIC DNA]</scope>
    <source>
        <strain evidence="5">DSM 44938</strain>
    </source>
</reference>
<dbReference type="Pfam" id="PF13354">
    <property type="entry name" value="Beta-lactamase2"/>
    <property type="match status" value="1"/>
</dbReference>
<feature type="domain" description="Beta-lactamase class A catalytic" evidence="3">
    <location>
        <begin position="157"/>
        <end position="258"/>
    </location>
</feature>
<evidence type="ECO:0000313" key="5">
    <source>
        <dbReference type="Proteomes" id="UP001183246"/>
    </source>
</evidence>
<dbReference type="EMBL" id="JAVREL010000015">
    <property type="protein sequence ID" value="MDT0345648.1"/>
    <property type="molecule type" value="Genomic_DNA"/>
</dbReference>
<keyword evidence="5" id="KW-1185">Reference proteome</keyword>
<dbReference type="InterPro" id="IPR000871">
    <property type="entry name" value="Beta-lactam_class-A"/>
</dbReference>
<dbReference type="RefSeq" id="WP_311706780.1">
    <property type="nucleotide sequence ID" value="NZ_JAVREL010000015.1"/>
</dbReference>
<accession>A0ABU2MVI4</accession>
<dbReference type="PANTHER" id="PTHR35333:SF3">
    <property type="entry name" value="BETA-LACTAMASE-TYPE TRANSPEPTIDASE FOLD CONTAINING PROTEIN"/>
    <property type="match status" value="1"/>
</dbReference>
<proteinExistence type="predicted"/>
<gene>
    <name evidence="4" type="ORF">RM590_24080</name>
</gene>
<evidence type="ECO:0000256" key="2">
    <source>
        <dbReference type="SAM" id="SignalP"/>
    </source>
</evidence>
<name>A0ABU2MVI4_9ACTN</name>
<dbReference type="InterPro" id="IPR012338">
    <property type="entry name" value="Beta-lactam/transpept-like"/>
</dbReference>
<protein>
    <submittedName>
        <fullName evidence="4">Serine hydrolase</fullName>
    </submittedName>
</protein>
<dbReference type="Proteomes" id="UP001183246">
    <property type="component" value="Unassembled WGS sequence"/>
</dbReference>
<comment type="caution">
    <text evidence="4">The sequence shown here is derived from an EMBL/GenBank/DDBJ whole genome shotgun (WGS) entry which is preliminary data.</text>
</comment>
<dbReference type="GO" id="GO:0016787">
    <property type="term" value="F:hydrolase activity"/>
    <property type="evidence" value="ECO:0007669"/>
    <property type="project" value="UniProtKB-KW"/>
</dbReference>
<feature type="region of interest" description="Disordered" evidence="1">
    <location>
        <begin position="32"/>
        <end position="86"/>
    </location>
</feature>
<dbReference type="Gene3D" id="3.40.710.10">
    <property type="entry name" value="DD-peptidase/beta-lactamase superfamily"/>
    <property type="match status" value="1"/>
</dbReference>
<dbReference type="InterPro" id="IPR045155">
    <property type="entry name" value="Beta-lactam_cat"/>
</dbReference>
<evidence type="ECO:0000256" key="1">
    <source>
        <dbReference type="SAM" id="MobiDB-lite"/>
    </source>
</evidence>
<feature type="signal peptide" evidence="2">
    <location>
        <begin position="1"/>
        <end position="26"/>
    </location>
</feature>
<keyword evidence="2" id="KW-0732">Signal</keyword>
<dbReference type="SUPFAM" id="SSF56601">
    <property type="entry name" value="beta-lactamase/transpeptidase-like"/>
    <property type="match status" value="1"/>
</dbReference>
<feature type="chain" id="PRO_5046314778" evidence="2">
    <location>
        <begin position="27"/>
        <end position="331"/>
    </location>
</feature>
<evidence type="ECO:0000313" key="4">
    <source>
        <dbReference type="EMBL" id="MDT0345648.1"/>
    </source>
</evidence>
<dbReference type="PANTHER" id="PTHR35333">
    <property type="entry name" value="BETA-LACTAMASE"/>
    <property type="match status" value="1"/>
</dbReference>
<organism evidence="4 5">
    <name type="scientific">Streptomyces litchfieldiae</name>
    <dbReference type="NCBI Taxonomy" id="3075543"/>
    <lineage>
        <taxon>Bacteria</taxon>
        <taxon>Bacillati</taxon>
        <taxon>Actinomycetota</taxon>
        <taxon>Actinomycetes</taxon>
        <taxon>Kitasatosporales</taxon>
        <taxon>Streptomycetaceae</taxon>
        <taxon>Streptomyces</taxon>
    </lineage>
</organism>
<evidence type="ECO:0000259" key="3">
    <source>
        <dbReference type="Pfam" id="PF13354"/>
    </source>
</evidence>